<evidence type="ECO:0000313" key="2">
    <source>
        <dbReference type="Proteomes" id="UP000310108"/>
    </source>
</evidence>
<protein>
    <submittedName>
        <fullName evidence="1">Uncharacterized protein</fullName>
    </submittedName>
</protein>
<dbReference type="Proteomes" id="UP000310108">
    <property type="component" value="Unassembled WGS sequence"/>
</dbReference>
<dbReference type="EMBL" id="PJEX01001673">
    <property type="protein sequence ID" value="TKW48161.1"/>
    <property type="molecule type" value="Genomic_DNA"/>
</dbReference>
<reference evidence="1 2" key="1">
    <citation type="journal article" date="2019" name="PLoS ONE">
        <title>Comparative genome analysis indicates high evolutionary potential of pathogenicity genes in Colletotrichum tanaceti.</title>
        <authorList>
            <person name="Lelwala R.V."/>
            <person name="Korhonen P.K."/>
            <person name="Young N.D."/>
            <person name="Scott J.B."/>
            <person name="Ades P.A."/>
            <person name="Gasser R.B."/>
            <person name="Taylor P.W.J."/>
        </authorList>
    </citation>
    <scope>NUCLEOTIDE SEQUENCE [LARGE SCALE GENOMIC DNA]</scope>
    <source>
        <strain evidence="1">BRIP57314</strain>
    </source>
</reference>
<evidence type="ECO:0000313" key="1">
    <source>
        <dbReference type="EMBL" id="TKW48161.1"/>
    </source>
</evidence>
<keyword evidence="2" id="KW-1185">Reference proteome</keyword>
<organism evidence="1 2">
    <name type="scientific">Colletotrichum tanaceti</name>
    <dbReference type="NCBI Taxonomy" id="1306861"/>
    <lineage>
        <taxon>Eukaryota</taxon>
        <taxon>Fungi</taxon>
        <taxon>Dikarya</taxon>
        <taxon>Ascomycota</taxon>
        <taxon>Pezizomycotina</taxon>
        <taxon>Sordariomycetes</taxon>
        <taxon>Hypocreomycetidae</taxon>
        <taxon>Glomerellales</taxon>
        <taxon>Glomerellaceae</taxon>
        <taxon>Colletotrichum</taxon>
        <taxon>Colletotrichum destructivum species complex</taxon>
    </lineage>
</organism>
<dbReference type="AlphaFoldDB" id="A0A4U6WY67"/>
<accession>A0A4U6WY67</accession>
<name>A0A4U6WY67_9PEZI</name>
<gene>
    <name evidence="1" type="ORF">CTA1_10821</name>
</gene>
<sequence length="38" mass="4188">MAYLVPDSEIGTTSVHPEAPRWLLYEGVGRTSDTSYTS</sequence>
<comment type="caution">
    <text evidence="1">The sequence shown here is derived from an EMBL/GenBank/DDBJ whole genome shotgun (WGS) entry which is preliminary data.</text>
</comment>
<proteinExistence type="predicted"/>